<dbReference type="PANTHER" id="PTHR30290:SF83">
    <property type="entry name" value="ABC TRANSPORTER SUBSTRATE-BINDING PROTEIN"/>
    <property type="match status" value="1"/>
</dbReference>
<dbReference type="Pfam" id="PF00496">
    <property type="entry name" value="SBP_bac_5"/>
    <property type="match status" value="1"/>
</dbReference>
<dbReference type="RefSeq" id="WP_344170187.1">
    <property type="nucleotide sequence ID" value="NZ_BAAARY010000005.1"/>
</dbReference>
<dbReference type="SUPFAM" id="SSF53850">
    <property type="entry name" value="Periplasmic binding protein-like II"/>
    <property type="match status" value="1"/>
</dbReference>
<dbReference type="PANTHER" id="PTHR30290">
    <property type="entry name" value="PERIPLASMIC BINDING COMPONENT OF ABC TRANSPORTER"/>
    <property type="match status" value="1"/>
</dbReference>
<accession>A0ABN3NEB7</accession>
<dbReference type="InterPro" id="IPR039424">
    <property type="entry name" value="SBP_5"/>
</dbReference>
<keyword evidence="4" id="KW-1185">Reference proteome</keyword>
<dbReference type="CDD" id="cd08506">
    <property type="entry name" value="PBP2_clavulanate_OppA2"/>
    <property type="match status" value="1"/>
</dbReference>
<dbReference type="Proteomes" id="UP001499978">
    <property type="component" value="Unassembled WGS sequence"/>
</dbReference>
<sequence>MNQKTRAVLAGSAAIALTMGLAACGDKKTEGGVEGKFNAALESAFNPSDKTGGTVKLANADDWDSLDPGDTYYAYSWNFLRLYGRSLLMFKPAPGDESNKLVPDLAEDLGKSSDGGKTWTYKIRKGVKYDDGTEVKAQDVKHAVLRSIDKQVLPRGPQYFESFLDLPKDYKGPYKSKGVNTDQAIETPDDHTVVFHLKKPSGDFDYLAMLPQTVPVPEAKDTGTKYKDKVAATGPYMFDTVEPGKSFSLKRNPNWEKATDPNRLALPDRYEVALKVNPDDLDNRIQSGDIHADVQGTGVQTAMLSRVVGDPRLKDRTDNPTLGRLWYTSIISTVPPLDNVECRKAIMYAADRTAYQGAYGGELAGGEIATTLMPPVIPGYEKFDLYPAGPDNKGDLAKAKEALTKCGKPDGFETKMAYRGDRKKEKDTAEALQQSLKRAGIKLTLTPYPSGDYFTQYAGNPGFVKRTGIGMATNGWAADWNTGYGFLSQIVDSRVILPAGGSSNLSVRFPEIDKMIDEALVEQDEAARNKLWAEIDKKVMEQAVILPGVYAKSLLLRPKGLTNVFVSEAFGMYDYLAPGVAS</sequence>
<feature type="signal peptide" evidence="1">
    <location>
        <begin position="1"/>
        <end position="22"/>
    </location>
</feature>
<proteinExistence type="predicted"/>
<feature type="chain" id="PRO_5047322906" evidence="1">
    <location>
        <begin position="23"/>
        <end position="582"/>
    </location>
</feature>
<evidence type="ECO:0000313" key="4">
    <source>
        <dbReference type="Proteomes" id="UP001499978"/>
    </source>
</evidence>
<dbReference type="Gene3D" id="3.40.190.10">
    <property type="entry name" value="Periplasmic binding protein-like II"/>
    <property type="match status" value="1"/>
</dbReference>
<evidence type="ECO:0000256" key="1">
    <source>
        <dbReference type="SAM" id="SignalP"/>
    </source>
</evidence>
<keyword evidence="1" id="KW-0732">Signal</keyword>
<feature type="domain" description="Solute-binding protein family 5" evidence="2">
    <location>
        <begin position="100"/>
        <end position="493"/>
    </location>
</feature>
<evidence type="ECO:0000313" key="3">
    <source>
        <dbReference type="EMBL" id="GAA2518536.1"/>
    </source>
</evidence>
<gene>
    <name evidence="3" type="ORF">GCM10010201_14390</name>
</gene>
<reference evidence="3 4" key="1">
    <citation type="journal article" date="2019" name="Int. J. Syst. Evol. Microbiol.">
        <title>The Global Catalogue of Microorganisms (GCM) 10K type strain sequencing project: providing services to taxonomists for standard genome sequencing and annotation.</title>
        <authorList>
            <consortium name="The Broad Institute Genomics Platform"/>
            <consortium name="The Broad Institute Genome Sequencing Center for Infectious Disease"/>
            <person name="Wu L."/>
            <person name="Ma J."/>
        </authorList>
    </citation>
    <scope>NUCLEOTIDE SEQUENCE [LARGE SCALE GENOMIC DNA]</scope>
    <source>
        <strain evidence="3 4">JCM 3367</strain>
    </source>
</reference>
<protein>
    <submittedName>
        <fullName evidence="3">ABC transporter substrate-binding protein</fullName>
    </submittedName>
</protein>
<comment type="caution">
    <text evidence="3">The sequence shown here is derived from an EMBL/GenBank/DDBJ whole genome shotgun (WGS) entry which is preliminary data.</text>
</comment>
<dbReference type="PIRSF" id="PIRSF002741">
    <property type="entry name" value="MppA"/>
    <property type="match status" value="1"/>
</dbReference>
<organism evidence="3 4">
    <name type="scientific">Pilimelia columellifera subsp. columellifera</name>
    <dbReference type="NCBI Taxonomy" id="706583"/>
    <lineage>
        <taxon>Bacteria</taxon>
        <taxon>Bacillati</taxon>
        <taxon>Actinomycetota</taxon>
        <taxon>Actinomycetes</taxon>
        <taxon>Micromonosporales</taxon>
        <taxon>Micromonosporaceae</taxon>
        <taxon>Pilimelia</taxon>
    </lineage>
</organism>
<name>A0ABN3NEB7_9ACTN</name>
<dbReference type="InterPro" id="IPR030678">
    <property type="entry name" value="Peptide/Ni-bd"/>
</dbReference>
<evidence type="ECO:0000259" key="2">
    <source>
        <dbReference type="Pfam" id="PF00496"/>
    </source>
</evidence>
<dbReference type="Gene3D" id="3.10.105.10">
    <property type="entry name" value="Dipeptide-binding Protein, Domain 3"/>
    <property type="match status" value="1"/>
</dbReference>
<dbReference type="EMBL" id="BAAARY010000005">
    <property type="protein sequence ID" value="GAA2518536.1"/>
    <property type="molecule type" value="Genomic_DNA"/>
</dbReference>
<dbReference type="PROSITE" id="PS51257">
    <property type="entry name" value="PROKAR_LIPOPROTEIN"/>
    <property type="match status" value="1"/>
</dbReference>
<dbReference type="InterPro" id="IPR000914">
    <property type="entry name" value="SBP_5_dom"/>
</dbReference>